<sequence length="148" mass="16664">QSEILMKQLREITGIQDSQILCKALNASQGDIGRAVGLLTNQPAELQDPEDPPEPSEEAWDKQKGLPKDELQTAIELSLQESQNAQEEEREFNRALEASAEESAARMKRKRSEAQSDMCNPAEWIRQDEWPVGIRNVGNTCWFSAVIQ</sequence>
<comment type="subcellular location">
    <subcellularLocation>
        <location evidence="2">Nucleus</location>
    </subcellularLocation>
</comment>
<evidence type="ECO:0000256" key="6">
    <source>
        <dbReference type="ARBA" id="ARBA00022801"/>
    </source>
</evidence>
<evidence type="ECO:0000256" key="5">
    <source>
        <dbReference type="ARBA" id="ARBA00022786"/>
    </source>
</evidence>
<evidence type="ECO:0000256" key="3">
    <source>
        <dbReference type="ARBA" id="ARBA00012759"/>
    </source>
</evidence>
<dbReference type="Proteomes" id="UP000504611">
    <property type="component" value="Unplaced"/>
</dbReference>
<comment type="catalytic activity">
    <reaction evidence="1">
        <text>Thiol-dependent hydrolysis of ester, thioester, amide, peptide and isopeptide bonds formed by the C-terminal Gly of ubiquitin (a 76-residue protein attached to proteins as an intracellular targeting signal).</text>
        <dbReference type="EC" id="3.4.19.12"/>
    </reaction>
</comment>
<keyword evidence="4" id="KW-0645">Protease</keyword>
<dbReference type="OrthoDB" id="2420415at2759"/>
<dbReference type="KEGG" id="ncc:104966807"/>
<dbReference type="RefSeq" id="XP_010794411.1">
    <property type="nucleotide sequence ID" value="XM_010796109.1"/>
</dbReference>
<keyword evidence="8" id="KW-0539">Nucleus</keyword>
<feature type="non-terminal residue" evidence="11">
    <location>
        <position position="148"/>
    </location>
</feature>
<evidence type="ECO:0000313" key="11">
    <source>
        <dbReference type="RefSeq" id="XP_010794411.1"/>
    </source>
</evidence>
<evidence type="ECO:0000256" key="7">
    <source>
        <dbReference type="ARBA" id="ARBA00022807"/>
    </source>
</evidence>
<dbReference type="GO" id="GO:0004843">
    <property type="term" value="F:cysteine-type deubiquitinase activity"/>
    <property type="evidence" value="ECO:0007669"/>
    <property type="project" value="UniProtKB-EC"/>
</dbReference>
<evidence type="ECO:0000256" key="2">
    <source>
        <dbReference type="ARBA" id="ARBA00004123"/>
    </source>
</evidence>
<feature type="non-terminal residue" evidence="11">
    <location>
        <position position="1"/>
    </location>
</feature>
<feature type="region of interest" description="Disordered" evidence="9">
    <location>
        <begin position="81"/>
        <end position="118"/>
    </location>
</feature>
<dbReference type="EC" id="3.4.19.12" evidence="3"/>
<evidence type="ECO:0000256" key="9">
    <source>
        <dbReference type="SAM" id="MobiDB-lite"/>
    </source>
</evidence>
<proteinExistence type="predicted"/>
<dbReference type="GO" id="GO:0006508">
    <property type="term" value="P:proteolysis"/>
    <property type="evidence" value="ECO:0007669"/>
    <property type="project" value="UniProtKB-KW"/>
</dbReference>
<accession>A0A6I9Q4R4</accession>
<dbReference type="SUPFAM" id="SSF46934">
    <property type="entry name" value="UBA-like"/>
    <property type="match status" value="1"/>
</dbReference>
<evidence type="ECO:0000313" key="10">
    <source>
        <dbReference type="Proteomes" id="UP000504611"/>
    </source>
</evidence>
<dbReference type="AlphaFoldDB" id="A0A6I9Q4R4"/>
<evidence type="ECO:0000256" key="8">
    <source>
        <dbReference type="ARBA" id="ARBA00023242"/>
    </source>
</evidence>
<dbReference type="GO" id="GO:0005634">
    <property type="term" value="C:nucleus"/>
    <property type="evidence" value="ECO:0007669"/>
    <property type="project" value="UniProtKB-SubCell"/>
</dbReference>
<keyword evidence="5" id="KW-0833">Ubl conjugation pathway</keyword>
<dbReference type="PROSITE" id="PS00972">
    <property type="entry name" value="USP_1"/>
    <property type="match status" value="1"/>
</dbReference>
<keyword evidence="6" id="KW-0378">Hydrolase</keyword>
<dbReference type="Gene3D" id="1.10.8.10">
    <property type="entry name" value="DNA helicase RuvA subunit, C-terminal domain"/>
    <property type="match status" value="1"/>
</dbReference>
<keyword evidence="7" id="KW-0788">Thiol protease</keyword>
<dbReference type="InterPro" id="IPR054108">
    <property type="entry name" value="USP25/28_UIM"/>
</dbReference>
<dbReference type="GeneID" id="104966807"/>
<dbReference type="InterPro" id="IPR018200">
    <property type="entry name" value="USP_CS"/>
</dbReference>
<evidence type="ECO:0000256" key="1">
    <source>
        <dbReference type="ARBA" id="ARBA00000707"/>
    </source>
</evidence>
<organism evidence="10 11">
    <name type="scientific">Notothenia coriiceps</name>
    <name type="common">black rockcod</name>
    <dbReference type="NCBI Taxonomy" id="8208"/>
    <lineage>
        <taxon>Eukaryota</taxon>
        <taxon>Metazoa</taxon>
        <taxon>Chordata</taxon>
        <taxon>Craniata</taxon>
        <taxon>Vertebrata</taxon>
        <taxon>Euteleostomi</taxon>
        <taxon>Actinopterygii</taxon>
        <taxon>Neopterygii</taxon>
        <taxon>Teleostei</taxon>
        <taxon>Neoteleostei</taxon>
        <taxon>Acanthomorphata</taxon>
        <taxon>Eupercaria</taxon>
        <taxon>Perciformes</taxon>
        <taxon>Notothenioidei</taxon>
        <taxon>Nototheniidae</taxon>
        <taxon>Notothenia</taxon>
    </lineage>
</organism>
<feature type="region of interest" description="Disordered" evidence="9">
    <location>
        <begin position="36"/>
        <end position="65"/>
    </location>
</feature>
<dbReference type="InterPro" id="IPR009060">
    <property type="entry name" value="UBA-like_sf"/>
</dbReference>
<name>A0A6I9Q4R4_9TELE</name>
<dbReference type="Pfam" id="PF21909">
    <property type="entry name" value="USP_UIM_N"/>
    <property type="match status" value="1"/>
</dbReference>
<keyword evidence="10" id="KW-1185">Reference proteome</keyword>
<protein>
    <recommendedName>
        <fullName evidence="3">ubiquitinyl hydrolase 1</fullName>
        <ecNumber evidence="3">3.4.19.12</ecNumber>
    </recommendedName>
</protein>
<reference evidence="11" key="1">
    <citation type="submission" date="2025-08" db="UniProtKB">
        <authorList>
            <consortium name="RefSeq"/>
        </authorList>
    </citation>
    <scope>IDENTIFICATION</scope>
    <source>
        <tissue evidence="11">Muscle</tissue>
    </source>
</reference>
<evidence type="ECO:0000256" key="4">
    <source>
        <dbReference type="ARBA" id="ARBA00022670"/>
    </source>
</evidence>
<gene>
    <name evidence="11" type="primary">LOC104966807</name>
</gene>
<feature type="compositionally biased region" description="Acidic residues" evidence="9">
    <location>
        <begin position="47"/>
        <end position="58"/>
    </location>
</feature>